<dbReference type="Pfam" id="PF07681">
    <property type="entry name" value="DoxX"/>
    <property type="match status" value="1"/>
</dbReference>
<dbReference type="AlphaFoldDB" id="A0A1W6ZXU4"/>
<evidence type="ECO:0000256" key="3">
    <source>
        <dbReference type="ARBA" id="ARBA00022475"/>
    </source>
</evidence>
<dbReference type="EMBL" id="CP021112">
    <property type="protein sequence ID" value="ARQ02098.1"/>
    <property type="molecule type" value="Genomic_DNA"/>
</dbReference>
<dbReference type="Proteomes" id="UP000194137">
    <property type="component" value="Chromosome"/>
</dbReference>
<dbReference type="STRING" id="1235591.CAK95_25605"/>
<keyword evidence="3" id="KW-1003">Cell membrane</keyword>
<comment type="subcellular location">
    <subcellularLocation>
        <location evidence="1">Cell membrane</location>
        <topology evidence="1">Multi-pass membrane protein</topology>
    </subcellularLocation>
</comment>
<evidence type="ECO:0000256" key="4">
    <source>
        <dbReference type="ARBA" id="ARBA00022692"/>
    </source>
</evidence>
<evidence type="ECO:0000256" key="5">
    <source>
        <dbReference type="ARBA" id="ARBA00022989"/>
    </source>
</evidence>
<accession>A0A1W6ZXU4</accession>
<keyword evidence="4" id="KW-0812">Transmembrane</keyword>
<organism evidence="7 8">
    <name type="scientific">Pseudorhodoplanes sinuspersici</name>
    <dbReference type="NCBI Taxonomy" id="1235591"/>
    <lineage>
        <taxon>Bacteria</taxon>
        <taxon>Pseudomonadati</taxon>
        <taxon>Pseudomonadota</taxon>
        <taxon>Alphaproteobacteria</taxon>
        <taxon>Hyphomicrobiales</taxon>
        <taxon>Pseudorhodoplanes</taxon>
    </lineage>
</organism>
<proteinExistence type="inferred from homology"/>
<dbReference type="RefSeq" id="WP_086090495.1">
    <property type="nucleotide sequence ID" value="NZ_CP021112.1"/>
</dbReference>
<name>A0A1W6ZXU4_9HYPH</name>
<evidence type="ECO:0000313" key="8">
    <source>
        <dbReference type="Proteomes" id="UP000194137"/>
    </source>
</evidence>
<dbReference type="OrthoDB" id="9810206at2"/>
<protein>
    <submittedName>
        <fullName evidence="7">Uncharacterized protein</fullName>
    </submittedName>
</protein>
<evidence type="ECO:0000256" key="2">
    <source>
        <dbReference type="ARBA" id="ARBA00006679"/>
    </source>
</evidence>
<keyword evidence="5" id="KW-1133">Transmembrane helix</keyword>
<dbReference type="GO" id="GO:0005886">
    <property type="term" value="C:plasma membrane"/>
    <property type="evidence" value="ECO:0007669"/>
    <property type="project" value="UniProtKB-SubCell"/>
</dbReference>
<comment type="similarity">
    <text evidence="2">Belongs to the DoxX family.</text>
</comment>
<sequence length="154" mass="16575">MNILFVVGRIAFVLIFILSGAQKLMDIPGTATLIGSKVVLPDFVTAYTPQLETATGMTTANMLAILTGIVEVGAALMIAANIGTRAGAVLLILFTIATIYYFHPFWTMTGAEREANMVNALKNVSLIGGLLVFFVLGSWRPSAYRYDDPAAERL</sequence>
<reference evidence="7 8" key="1">
    <citation type="submission" date="2017-05" db="EMBL/GenBank/DDBJ databases">
        <title>Full genome sequence of Pseudorhodoplanes sinuspersici.</title>
        <authorList>
            <person name="Dastgheib S.M.M."/>
            <person name="Shavandi M."/>
            <person name="Tirandaz H."/>
        </authorList>
    </citation>
    <scope>NUCLEOTIDE SEQUENCE [LARGE SCALE GENOMIC DNA]</scope>
    <source>
        <strain evidence="7 8">RIPI110</strain>
    </source>
</reference>
<dbReference type="InterPro" id="IPR051907">
    <property type="entry name" value="DoxX-like_oxidoreductase"/>
</dbReference>
<evidence type="ECO:0000256" key="1">
    <source>
        <dbReference type="ARBA" id="ARBA00004651"/>
    </source>
</evidence>
<dbReference type="PANTHER" id="PTHR33452">
    <property type="entry name" value="OXIDOREDUCTASE CATD-RELATED"/>
    <property type="match status" value="1"/>
</dbReference>
<evidence type="ECO:0000256" key="6">
    <source>
        <dbReference type="ARBA" id="ARBA00023136"/>
    </source>
</evidence>
<dbReference type="PANTHER" id="PTHR33452:SF1">
    <property type="entry name" value="INNER MEMBRANE PROTEIN YPHA-RELATED"/>
    <property type="match status" value="1"/>
</dbReference>
<dbReference type="KEGG" id="psin:CAK95_25605"/>
<keyword evidence="8" id="KW-1185">Reference proteome</keyword>
<dbReference type="InterPro" id="IPR032808">
    <property type="entry name" value="DoxX"/>
</dbReference>
<gene>
    <name evidence="7" type="ORF">CAK95_25605</name>
</gene>
<evidence type="ECO:0000313" key="7">
    <source>
        <dbReference type="EMBL" id="ARQ02098.1"/>
    </source>
</evidence>
<keyword evidence="6" id="KW-0472">Membrane</keyword>